<dbReference type="Pfam" id="PF02515">
    <property type="entry name" value="CoA_transf_3"/>
    <property type="match status" value="1"/>
</dbReference>
<accession>A0A1P8KAE1</accession>
<organism evidence="1 2">
    <name type="scientific">Rhodoferax saidenbachensis</name>
    <dbReference type="NCBI Taxonomy" id="1484693"/>
    <lineage>
        <taxon>Bacteria</taxon>
        <taxon>Pseudomonadati</taxon>
        <taxon>Pseudomonadota</taxon>
        <taxon>Betaproteobacteria</taxon>
        <taxon>Burkholderiales</taxon>
        <taxon>Comamonadaceae</taxon>
        <taxon>Rhodoferax</taxon>
    </lineage>
</organism>
<dbReference type="SUPFAM" id="SSF89796">
    <property type="entry name" value="CoA-transferase family III (CaiB/BaiF)"/>
    <property type="match status" value="1"/>
</dbReference>
<keyword evidence="1" id="KW-0808">Transferase</keyword>
<dbReference type="PANTHER" id="PTHR48228:SF5">
    <property type="entry name" value="ALPHA-METHYLACYL-COA RACEMASE"/>
    <property type="match status" value="1"/>
</dbReference>
<dbReference type="InterPro" id="IPR023606">
    <property type="entry name" value="CoA-Trfase_III_dom_1_sf"/>
</dbReference>
<dbReference type="Gene3D" id="3.30.1540.10">
    <property type="entry name" value="formyl-coa transferase, domain 3"/>
    <property type="match status" value="1"/>
</dbReference>
<dbReference type="InterPro" id="IPR050509">
    <property type="entry name" value="CoA-transferase_III"/>
</dbReference>
<keyword evidence="2" id="KW-1185">Reference proteome</keyword>
<dbReference type="KEGG" id="rsb:RS694_10785"/>
<dbReference type="Proteomes" id="UP000186110">
    <property type="component" value="Chromosome"/>
</dbReference>
<evidence type="ECO:0000313" key="1">
    <source>
        <dbReference type="EMBL" id="APW42970.1"/>
    </source>
</evidence>
<sequence>MPTAANTATAKAPTALRPLKGVRILSLALNLPGPAALMRCQQMGATCVKLEPPPHPTAPAGTPGDPMGLYNRAAYDVLHTGVRIASADLKSEKGQKALHKELAKTDVLLTSFRPSALKKLGLEWKLLQKQYPNLSLVEIVGAPGARAEEPGHDLTYLAENGLITGLDLPPTLYADMGGSLMASEAVLQVRLHQLQKGKGTRLEIALSDAAAYLALPRTWKLTTKGSAVGGGHAGYRVYPCKDGRVALAALEPHFAAALAGEVGLAKSHIMAMFAPETHSATAAFLAGKTRQELDALAVARDIPLFTLPA</sequence>
<dbReference type="Gene3D" id="3.40.50.10540">
    <property type="entry name" value="Crotonobetainyl-coa:carnitine coa-transferase, domain 1"/>
    <property type="match status" value="1"/>
</dbReference>
<dbReference type="eggNOG" id="COG1804">
    <property type="taxonomic scope" value="Bacteria"/>
</dbReference>
<dbReference type="GO" id="GO:0016740">
    <property type="term" value="F:transferase activity"/>
    <property type="evidence" value="ECO:0007669"/>
    <property type="project" value="UniProtKB-KW"/>
</dbReference>
<dbReference type="InterPro" id="IPR044855">
    <property type="entry name" value="CoA-Trfase_III_dom3_sf"/>
</dbReference>
<dbReference type="EMBL" id="CP019239">
    <property type="protein sequence ID" value="APW42970.1"/>
    <property type="molecule type" value="Genomic_DNA"/>
</dbReference>
<dbReference type="STRING" id="1484693.RS694_10785"/>
<reference evidence="1 2" key="1">
    <citation type="submission" date="2017-01" db="EMBL/GenBank/DDBJ databases">
        <authorList>
            <person name="Mah S.A."/>
            <person name="Swanson W.J."/>
            <person name="Moy G.W."/>
            <person name="Vacquier V.D."/>
        </authorList>
    </citation>
    <scope>NUCLEOTIDE SEQUENCE [LARGE SCALE GENOMIC DNA]</scope>
    <source>
        <strain evidence="1 2">DSM 22694</strain>
    </source>
</reference>
<evidence type="ECO:0000313" key="2">
    <source>
        <dbReference type="Proteomes" id="UP000186110"/>
    </source>
</evidence>
<dbReference type="RefSeq" id="WP_029709710.1">
    <property type="nucleotide sequence ID" value="NZ_CP019239.1"/>
</dbReference>
<dbReference type="PANTHER" id="PTHR48228">
    <property type="entry name" value="SUCCINYL-COA--D-CITRAMALATE COA-TRANSFERASE"/>
    <property type="match status" value="1"/>
</dbReference>
<name>A0A1P8KAE1_9BURK</name>
<dbReference type="InterPro" id="IPR003673">
    <property type="entry name" value="CoA-Trfase_fam_III"/>
</dbReference>
<gene>
    <name evidence="1" type="ORF">RS694_10785</name>
</gene>
<proteinExistence type="predicted"/>
<protein>
    <submittedName>
        <fullName evidence="1">CoA transferase</fullName>
    </submittedName>
</protein>
<dbReference type="AlphaFoldDB" id="A0A1P8KAE1"/>